<dbReference type="GO" id="GO:0046081">
    <property type="term" value="P:dUTP catabolic process"/>
    <property type="evidence" value="ECO:0007669"/>
    <property type="project" value="InterPro"/>
</dbReference>
<dbReference type="SUPFAM" id="SSF51283">
    <property type="entry name" value="dUTPase-like"/>
    <property type="match status" value="1"/>
</dbReference>
<dbReference type="GO" id="GO:0004170">
    <property type="term" value="F:dUTP diphosphatase activity"/>
    <property type="evidence" value="ECO:0007669"/>
    <property type="project" value="InterPro"/>
</dbReference>
<dbReference type="GO" id="GO:0000287">
    <property type="term" value="F:magnesium ion binding"/>
    <property type="evidence" value="ECO:0007669"/>
    <property type="project" value="InterPro"/>
</dbReference>
<dbReference type="PANTHER" id="PTHR11241">
    <property type="entry name" value="DEOXYURIDINE 5'-TRIPHOSPHATE NUCLEOTIDOHYDROLASE"/>
    <property type="match status" value="1"/>
</dbReference>
<dbReference type="KEGG" id="vg:26049324"/>
<protein>
    <submittedName>
        <fullName evidence="1">Deoxyuridine 5'-triphosphate nucleotidohydrolase</fullName>
    </submittedName>
</protein>
<gene>
    <name evidence="1" type="ORF">ceV_457</name>
</gene>
<evidence type="ECO:0000313" key="2">
    <source>
        <dbReference type="Proteomes" id="UP000203826"/>
    </source>
</evidence>
<organism evidence="1 2">
    <name type="scientific">Chrysochromulina ericina virus CeV-01B</name>
    <dbReference type="NCBI Taxonomy" id="3070830"/>
    <lineage>
        <taxon>Viruses</taxon>
        <taxon>Varidnaviria</taxon>
        <taxon>Bamfordvirae</taxon>
        <taxon>Nucleocytoviricota</taxon>
        <taxon>Megaviricetes</taxon>
        <taxon>Imitervirales</taxon>
        <taxon>Mesomimiviridae</taxon>
        <taxon>Tethysvirus</taxon>
        <taxon>Tethysvirus raunefjordenense</taxon>
    </lineage>
</organism>
<accession>A0A0N9R4A9</accession>
<dbReference type="InterPro" id="IPR036157">
    <property type="entry name" value="dUTPase-like_sf"/>
</dbReference>
<sequence length="208" mass="23263">MERMQNLGYLFPDNYYILNIFLTNSVPKTIVKKYKSIMNENNSIFEYGSNKYIVDHPYIDAGTDLYCISNLNIENGSLSNKIDLGVKCSMVFVSTNSITKQTIRTPSGYYLYPRSSTGSKTPLRLSNQVGIMDSGYRGNVIACFDNVDHKNQFNDSQYDVIIGHRLVQICAPNITYPTVLNIVSSDAELDIPQTNNQRGTGGFGSSGY</sequence>
<dbReference type="Gene3D" id="2.70.40.10">
    <property type="match status" value="1"/>
</dbReference>
<dbReference type="GO" id="GO:0006226">
    <property type="term" value="P:dUMP biosynthetic process"/>
    <property type="evidence" value="ECO:0007669"/>
    <property type="project" value="InterPro"/>
</dbReference>
<dbReference type="OrthoDB" id="26533at10239"/>
<dbReference type="PANTHER" id="PTHR11241:SF0">
    <property type="entry name" value="DEOXYURIDINE 5'-TRIPHOSPHATE NUCLEOTIDOHYDROLASE"/>
    <property type="match status" value="1"/>
</dbReference>
<evidence type="ECO:0000313" key="1">
    <source>
        <dbReference type="EMBL" id="ALH23363.1"/>
    </source>
</evidence>
<dbReference type="InterPro" id="IPR008181">
    <property type="entry name" value="dUTPase"/>
</dbReference>
<reference evidence="1 2" key="1">
    <citation type="journal article" date="2015" name="Genome Announc.">
        <title>The 474-Kilobase-Pair Complete Genome Sequence of CeV-01B, a Virus Infecting Haptolina (Chrysochromulina) ericina (Prymnesiophyceae).</title>
        <authorList>
            <person name="Gallot-Lavallee L."/>
            <person name="Pagarete A."/>
            <person name="Legendre M."/>
            <person name="Santini S."/>
            <person name="Sandaa R.A."/>
            <person name="Himmelbauer H."/>
            <person name="Ogata H."/>
            <person name="Bratbak G."/>
            <person name="Claverie J.M."/>
        </authorList>
    </citation>
    <scope>NUCLEOTIDE SEQUENCE [LARGE SCALE GENOMIC DNA]</scope>
    <source>
        <strain evidence="1">CeV-01B</strain>
    </source>
</reference>
<name>A0A0N9R4A9_9VIRU</name>
<dbReference type="EMBL" id="KT820662">
    <property type="protein sequence ID" value="ALH23363.1"/>
    <property type="molecule type" value="Genomic_DNA"/>
</dbReference>
<dbReference type="Proteomes" id="UP000203826">
    <property type="component" value="Segment"/>
</dbReference>
<keyword evidence="2" id="KW-1185">Reference proteome</keyword>
<proteinExistence type="predicted"/>